<name>A0A845QI80_9FIRM</name>
<comment type="caution">
    <text evidence="2">The sequence shown here is derived from an EMBL/GenBank/DDBJ whole genome shotgun (WGS) entry which is preliminary data.</text>
</comment>
<feature type="region of interest" description="Disordered" evidence="1">
    <location>
        <begin position="1"/>
        <end position="31"/>
    </location>
</feature>
<accession>A0A845QI80</accession>
<evidence type="ECO:0000313" key="2">
    <source>
        <dbReference type="EMBL" id="NBH61599.1"/>
    </source>
</evidence>
<sequence>MPRKSHRRRRKKVGQVPAPRREETTEEKEPCQLQMEAQRRHLDEILQGVKTPSREFVITQLNQRRKNESRDSADD</sequence>
<protein>
    <submittedName>
        <fullName evidence="2">Uncharacterized protein</fullName>
    </submittedName>
</protein>
<dbReference type="AlphaFoldDB" id="A0A845QI80"/>
<organism evidence="2 3">
    <name type="scientific">Anaerotruncus colihominis</name>
    <dbReference type="NCBI Taxonomy" id="169435"/>
    <lineage>
        <taxon>Bacteria</taxon>
        <taxon>Bacillati</taxon>
        <taxon>Bacillota</taxon>
        <taxon>Clostridia</taxon>
        <taxon>Eubacteriales</taxon>
        <taxon>Oscillospiraceae</taxon>
        <taxon>Anaerotruncus</taxon>
    </lineage>
</organism>
<feature type="compositionally biased region" description="Basic residues" evidence="1">
    <location>
        <begin position="1"/>
        <end position="13"/>
    </location>
</feature>
<evidence type="ECO:0000256" key="1">
    <source>
        <dbReference type="SAM" id="MobiDB-lite"/>
    </source>
</evidence>
<gene>
    <name evidence="2" type="ORF">D0435_08040</name>
</gene>
<keyword evidence="3" id="KW-1185">Reference proteome</keyword>
<evidence type="ECO:0000313" key="3">
    <source>
        <dbReference type="Proteomes" id="UP000446866"/>
    </source>
</evidence>
<proteinExistence type="predicted"/>
<dbReference type="Proteomes" id="UP000446866">
    <property type="component" value="Unassembled WGS sequence"/>
</dbReference>
<dbReference type="EMBL" id="QXWK01000013">
    <property type="protein sequence ID" value="NBH61599.1"/>
    <property type="molecule type" value="Genomic_DNA"/>
</dbReference>
<dbReference type="RefSeq" id="WP_160201880.1">
    <property type="nucleotide sequence ID" value="NZ_QXWK01000013.1"/>
</dbReference>
<reference evidence="2 3" key="1">
    <citation type="submission" date="2018-08" db="EMBL/GenBank/DDBJ databases">
        <title>Murine metabolic-syndrome-specific gut microbial biobank.</title>
        <authorList>
            <person name="Liu C."/>
        </authorList>
    </citation>
    <scope>NUCLEOTIDE SEQUENCE [LARGE SCALE GENOMIC DNA]</scope>
    <source>
        <strain evidence="2 3">28</strain>
    </source>
</reference>
<feature type="compositionally biased region" description="Basic and acidic residues" evidence="1">
    <location>
        <begin position="19"/>
        <end position="30"/>
    </location>
</feature>